<reference evidence="1 2" key="1">
    <citation type="journal article" date="2020" name="Cell">
        <title>Large-Scale Comparative Analyses of Tick Genomes Elucidate Their Genetic Diversity and Vector Capacities.</title>
        <authorList>
            <consortium name="Tick Genome and Microbiome Consortium (TIGMIC)"/>
            <person name="Jia N."/>
            <person name="Wang J."/>
            <person name="Shi W."/>
            <person name="Du L."/>
            <person name="Sun Y."/>
            <person name="Zhan W."/>
            <person name="Jiang J.F."/>
            <person name="Wang Q."/>
            <person name="Zhang B."/>
            <person name="Ji P."/>
            <person name="Bell-Sakyi L."/>
            <person name="Cui X.M."/>
            <person name="Yuan T.T."/>
            <person name="Jiang B.G."/>
            <person name="Yang W.F."/>
            <person name="Lam T.T."/>
            <person name="Chang Q.C."/>
            <person name="Ding S.J."/>
            <person name="Wang X.J."/>
            <person name="Zhu J.G."/>
            <person name="Ruan X.D."/>
            <person name="Zhao L."/>
            <person name="Wei J.T."/>
            <person name="Ye R.Z."/>
            <person name="Que T.C."/>
            <person name="Du C.H."/>
            <person name="Zhou Y.H."/>
            <person name="Cheng J.X."/>
            <person name="Dai P.F."/>
            <person name="Guo W.B."/>
            <person name="Han X.H."/>
            <person name="Huang E.J."/>
            <person name="Li L.F."/>
            <person name="Wei W."/>
            <person name="Gao Y.C."/>
            <person name="Liu J.Z."/>
            <person name="Shao H.Z."/>
            <person name="Wang X."/>
            <person name="Wang C.C."/>
            <person name="Yang T.C."/>
            <person name="Huo Q.B."/>
            <person name="Li W."/>
            <person name="Chen H.Y."/>
            <person name="Chen S.E."/>
            <person name="Zhou L.G."/>
            <person name="Ni X.B."/>
            <person name="Tian J.H."/>
            <person name="Sheng Y."/>
            <person name="Liu T."/>
            <person name="Pan Y.S."/>
            <person name="Xia L.Y."/>
            <person name="Li J."/>
            <person name="Zhao F."/>
            <person name="Cao W.C."/>
        </authorList>
    </citation>
    <scope>NUCLEOTIDE SEQUENCE [LARGE SCALE GENOMIC DNA]</scope>
    <source>
        <strain evidence="1">Iper-2018</strain>
    </source>
</reference>
<organism evidence="1 2">
    <name type="scientific">Ixodes persulcatus</name>
    <name type="common">Taiga tick</name>
    <dbReference type="NCBI Taxonomy" id="34615"/>
    <lineage>
        <taxon>Eukaryota</taxon>
        <taxon>Metazoa</taxon>
        <taxon>Ecdysozoa</taxon>
        <taxon>Arthropoda</taxon>
        <taxon>Chelicerata</taxon>
        <taxon>Arachnida</taxon>
        <taxon>Acari</taxon>
        <taxon>Parasitiformes</taxon>
        <taxon>Ixodida</taxon>
        <taxon>Ixodoidea</taxon>
        <taxon>Ixodidae</taxon>
        <taxon>Ixodinae</taxon>
        <taxon>Ixodes</taxon>
    </lineage>
</organism>
<evidence type="ECO:0000313" key="1">
    <source>
        <dbReference type="EMBL" id="KAG0416871.1"/>
    </source>
</evidence>
<dbReference type="EMBL" id="JABSTQ010010908">
    <property type="protein sequence ID" value="KAG0416871.1"/>
    <property type="molecule type" value="Genomic_DNA"/>
</dbReference>
<evidence type="ECO:0000313" key="2">
    <source>
        <dbReference type="Proteomes" id="UP000805193"/>
    </source>
</evidence>
<gene>
    <name evidence="1" type="ORF">HPB47_006066</name>
</gene>
<proteinExistence type="predicted"/>
<name>A0AC60PBK4_IXOPE</name>
<comment type="caution">
    <text evidence="1">The sequence shown here is derived from an EMBL/GenBank/DDBJ whole genome shotgun (WGS) entry which is preliminary data.</text>
</comment>
<protein>
    <submittedName>
        <fullName evidence="1">Uncharacterized protein</fullName>
    </submittedName>
</protein>
<keyword evidence="2" id="KW-1185">Reference proteome</keyword>
<dbReference type="Proteomes" id="UP000805193">
    <property type="component" value="Unassembled WGS sequence"/>
</dbReference>
<accession>A0AC60PBK4</accession>
<sequence>MTAKCMGLGPKENKDKFFIYTVVSGVKATPPGGTSQGRTQDYPPLPSGTLAPTPGTSSQTAELVSALTTALRAAFPEAPPRRHRRLPPTQPVPATTTDEEEEPLYSRFDPSQDRPGRYRAHITDSDSDDSDSEYTRETERRGRRYPRQIRPHREPTGARGQRLFTVADPPTKRDFRNALLFVDKASRSSKFFGTRDVVEIQLLEEFLHVWDSDPPPPPPSPPPSCGYSTECAFSTMSPCPDGRQPSRDTPTRRRRSSSEPRSPHHPSRIVPVDPPPAAEEEARQPEAAEAALPSRTSRPTPPSELFGPLVRTSGCPPPGTHRPHALVAAPGLRPPSTFHDSSTVHRSGVGDQQVVAVIQDVVHPPDILLQAMHAANISLTPEPSSASDEAESSSSSDEEADTWALAADRILRWLESHPVPDEPDSQDDDAADDDDSRAPNFLRPGPWQPVRESAPPPNVDWDKTATLFSFHPPATYGNLRVPCTARSVVNNRPPDP</sequence>